<evidence type="ECO:0000313" key="3">
    <source>
        <dbReference type="Proteomes" id="UP000028725"/>
    </source>
</evidence>
<proteinExistence type="predicted"/>
<keyword evidence="3" id="KW-1185">Reference proteome</keyword>
<comment type="caution">
    <text evidence="2">The sequence shown here is derived from an EMBL/GenBank/DDBJ whole genome shotgun (WGS) entry which is preliminary data.</text>
</comment>
<dbReference type="EMBL" id="JMCB01000003">
    <property type="protein sequence ID" value="KFE69970.1"/>
    <property type="molecule type" value="Genomic_DNA"/>
</dbReference>
<organism evidence="2 3">
    <name type="scientific">Hyalangium minutum</name>
    <dbReference type="NCBI Taxonomy" id="394096"/>
    <lineage>
        <taxon>Bacteria</taxon>
        <taxon>Pseudomonadati</taxon>
        <taxon>Myxococcota</taxon>
        <taxon>Myxococcia</taxon>
        <taxon>Myxococcales</taxon>
        <taxon>Cystobacterineae</taxon>
        <taxon>Archangiaceae</taxon>
        <taxon>Hyalangium</taxon>
    </lineage>
</organism>
<evidence type="ECO:0000256" key="1">
    <source>
        <dbReference type="SAM" id="MobiDB-lite"/>
    </source>
</evidence>
<dbReference type="STRING" id="394096.DB31_5012"/>
<feature type="region of interest" description="Disordered" evidence="1">
    <location>
        <begin position="1"/>
        <end position="35"/>
    </location>
</feature>
<gene>
    <name evidence="2" type="ORF">DB31_5012</name>
</gene>
<protein>
    <submittedName>
        <fullName evidence="2">Uncharacterized protein</fullName>
    </submittedName>
</protein>
<dbReference type="AlphaFoldDB" id="A0A085WQK7"/>
<dbReference type="Proteomes" id="UP000028725">
    <property type="component" value="Unassembled WGS sequence"/>
</dbReference>
<sequence>MHSGTATRKTTREAGTSLARTLRIEPAVPAPSTPDFVTLSASRRARRRSLGDRGTARFTLPQAKHVPGVNPLTSLGEFR</sequence>
<accession>A0A085WQK7</accession>
<evidence type="ECO:0000313" key="2">
    <source>
        <dbReference type="EMBL" id="KFE69970.1"/>
    </source>
</evidence>
<name>A0A085WQK7_9BACT</name>
<reference evidence="2 3" key="1">
    <citation type="submission" date="2014-04" db="EMBL/GenBank/DDBJ databases">
        <title>Genome assembly of Hyalangium minutum DSM 14724.</title>
        <authorList>
            <person name="Sharma G."/>
            <person name="Subramanian S."/>
        </authorList>
    </citation>
    <scope>NUCLEOTIDE SEQUENCE [LARGE SCALE GENOMIC DNA]</scope>
    <source>
        <strain evidence="2 3">DSM 14724</strain>
    </source>
</reference>